<comment type="caution">
    <text evidence="2">The sequence shown here is derived from an EMBL/GenBank/DDBJ whole genome shotgun (WGS) entry which is preliminary data.</text>
</comment>
<feature type="region of interest" description="Disordered" evidence="1">
    <location>
        <begin position="111"/>
        <end position="131"/>
    </location>
</feature>
<gene>
    <name evidence="2" type="ORF">B0H16DRAFT_1856621</name>
</gene>
<dbReference type="AlphaFoldDB" id="A0AAD7ILS1"/>
<feature type="region of interest" description="Disordered" evidence="1">
    <location>
        <begin position="27"/>
        <end position="49"/>
    </location>
</feature>
<proteinExistence type="predicted"/>
<organism evidence="2 3">
    <name type="scientific">Mycena metata</name>
    <dbReference type="NCBI Taxonomy" id="1033252"/>
    <lineage>
        <taxon>Eukaryota</taxon>
        <taxon>Fungi</taxon>
        <taxon>Dikarya</taxon>
        <taxon>Basidiomycota</taxon>
        <taxon>Agaricomycotina</taxon>
        <taxon>Agaricomycetes</taxon>
        <taxon>Agaricomycetidae</taxon>
        <taxon>Agaricales</taxon>
        <taxon>Marasmiineae</taxon>
        <taxon>Mycenaceae</taxon>
        <taxon>Mycena</taxon>
    </lineage>
</organism>
<dbReference type="Proteomes" id="UP001215598">
    <property type="component" value="Unassembled WGS sequence"/>
</dbReference>
<sequence>MARAADANDQTERTETVDWWRMKRRRKMTAEAGRGAGASGTEEQGQIRGADRDVRVVRVKVQSVHNATPRRQLEIATEEFRKQRHETLEVTGIGMAEDDTAVRRVGSAKGIREKNGGKKPKGLRRGQRESAAPAALCRPGAAVGAAVYRQLREFGMKTVAGRLFNSLGSLKVYHGGTLGAAKSVVGGGNFFQGAAQGATVGRQWGGNGSGRGRQLGRQCSCVTGAAICHTGRQWGGNGGLQALKLTLSLRRDIIVDSDEDELAPRRKRKRIPGRILDSKSDDGKPRRKRKGSKYVPKPTPPGVRRSTRLAK</sequence>
<protein>
    <submittedName>
        <fullName evidence="2">Uncharacterized protein</fullName>
    </submittedName>
</protein>
<evidence type="ECO:0000256" key="1">
    <source>
        <dbReference type="SAM" id="MobiDB-lite"/>
    </source>
</evidence>
<keyword evidence="3" id="KW-1185">Reference proteome</keyword>
<name>A0AAD7ILS1_9AGAR</name>
<evidence type="ECO:0000313" key="3">
    <source>
        <dbReference type="Proteomes" id="UP001215598"/>
    </source>
</evidence>
<feature type="region of interest" description="Disordered" evidence="1">
    <location>
        <begin position="262"/>
        <end position="311"/>
    </location>
</feature>
<evidence type="ECO:0000313" key="2">
    <source>
        <dbReference type="EMBL" id="KAJ7745085.1"/>
    </source>
</evidence>
<dbReference type="EMBL" id="JARKIB010000084">
    <property type="protein sequence ID" value="KAJ7745085.1"/>
    <property type="molecule type" value="Genomic_DNA"/>
</dbReference>
<reference evidence="2" key="1">
    <citation type="submission" date="2023-03" db="EMBL/GenBank/DDBJ databases">
        <title>Massive genome expansion in bonnet fungi (Mycena s.s.) driven by repeated elements and novel gene families across ecological guilds.</title>
        <authorList>
            <consortium name="Lawrence Berkeley National Laboratory"/>
            <person name="Harder C.B."/>
            <person name="Miyauchi S."/>
            <person name="Viragh M."/>
            <person name="Kuo A."/>
            <person name="Thoen E."/>
            <person name="Andreopoulos B."/>
            <person name="Lu D."/>
            <person name="Skrede I."/>
            <person name="Drula E."/>
            <person name="Henrissat B."/>
            <person name="Morin E."/>
            <person name="Kohler A."/>
            <person name="Barry K."/>
            <person name="LaButti K."/>
            <person name="Morin E."/>
            <person name="Salamov A."/>
            <person name="Lipzen A."/>
            <person name="Mereny Z."/>
            <person name="Hegedus B."/>
            <person name="Baldrian P."/>
            <person name="Stursova M."/>
            <person name="Weitz H."/>
            <person name="Taylor A."/>
            <person name="Grigoriev I.V."/>
            <person name="Nagy L.G."/>
            <person name="Martin F."/>
            <person name="Kauserud H."/>
        </authorList>
    </citation>
    <scope>NUCLEOTIDE SEQUENCE</scope>
    <source>
        <strain evidence="2">CBHHK182m</strain>
    </source>
</reference>
<accession>A0AAD7ILS1</accession>